<dbReference type="Pfam" id="PF10584">
    <property type="entry name" value="Proteasome_A_N"/>
    <property type="match status" value="1"/>
</dbReference>
<dbReference type="GO" id="GO:0019773">
    <property type="term" value="C:proteasome core complex, alpha-subunit complex"/>
    <property type="evidence" value="ECO:0007669"/>
    <property type="project" value="UniProtKB-UniRule"/>
</dbReference>
<dbReference type="InterPro" id="IPR050115">
    <property type="entry name" value="Proteasome_alpha"/>
</dbReference>
<dbReference type="FunFam" id="3.60.20.10:FF:000007">
    <property type="entry name" value="Proteasome subunit alpha type"/>
    <property type="match status" value="1"/>
</dbReference>
<dbReference type="SMART" id="SM00948">
    <property type="entry name" value="Proteasome_A_N"/>
    <property type="match status" value="1"/>
</dbReference>
<dbReference type="GO" id="GO:0005737">
    <property type="term" value="C:cytoplasm"/>
    <property type="evidence" value="ECO:0007669"/>
    <property type="project" value="UniProtKB-SubCell"/>
</dbReference>
<dbReference type="InterPro" id="IPR001353">
    <property type="entry name" value="Proteasome_sua/b"/>
</dbReference>
<evidence type="ECO:0000256" key="1">
    <source>
        <dbReference type="ARBA" id="ARBA00002000"/>
    </source>
</evidence>
<dbReference type="Gene3D" id="3.60.20.10">
    <property type="entry name" value="Glutamine Phosphoribosylpyrophosphate, subunit 1, domain 1"/>
    <property type="match status" value="1"/>
</dbReference>
<dbReference type="PANTHER" id="PTHR11599">
    <property type="entry name" value="PROTEASOME SUBUNIT ALPHA/BETA"/>
    <property type="match status" value="1"/>
</dbReference>
<dbReference type="PROSITE" id="PS00388">
    <property type="entry name" value="PROTEASOME_ALPHA_1"/>
    <property type="match status" value="1"/>
</dbReference>
<dbReference type="CDD" id="cd03751">
    <property type="entry name" value="proteasome_alpha_type_3"/>
    <property type="match status" value="1"/>
</dbReference>
<dbReference type="InterPro" id="IPR000426">
    <property type="entry name" value="Proteasome_asu_N"/>
</dbReference>
<dbReference type="InterPro" id="IPR029055">
    <property type="entry name" value="Ntn_hydrolases_N"/>
</dbReference>
<evidence type="ECO:0000256" key="2">
    <source>
        <dbReference type="ARBA" id="ARBA00022490"/>
    </source>
</evidence>
<protein>
    <recommendedName>
        <fullName evidence="6">Proteasome subunit alpha type</fullName>
    </recommendedName>
</protein>
<name>A0A7S2I1Y9_9DINO</name>
<evidence type="ECO:0000256" key="3">
    <source>
        <dbReference type="ARBA" id="ARBA00022942"/>
    </source>
</evidence>
<evidence type="ECO:0000256" key="4">
    <source>
        <dbReference type="ARBA" id="ARBA00023242"/>
    </source>
</evidence>
<keyword evidence="2 6" id="KW-0963">Cytoplasm</keyword>
<evidence type="ECO:0000256" key="6">
    <source>
        <dbReference type="RuleBase" id="RU000551"/>
    </source>
</evidence>
<reference evidence="8" key="1">
    <citation type="submission" date="2021-01" db="EMBL/GenBank/DDBJ databases">
        <authorList>
            <person name="Corre E."/>
            <person name="Pelletier E."/>
            <person name="Niang G."/>
            <person name="Scheremetjew M."/>
            <person name="Finn R."/>
            <person name="Kale V."/>
            <person name="Holt S."/>
            <person name="Cochrane G."/>
            <person name="Meng A."/>
            <person name="Brown T."/>
            <person name="Cohen L."/>
        </authorList>
    </citation>
    <scope>NUCLEOTIDE SEQUENCE</scope>
    <source>
        <strain evidence="8">CCMP2222</strain>
    </source>
</reference>
<dbReference type="EMBL" id="HBGQ01079986">
    <property type="protein sequence ID" value="CAD9506662.1"/>
    <property type="molecule type" value="Transcribed_RNA"/>
</dbReference>
<dbReference type="AlphaFoldDB" id="A0A7S2I1Y9"/>
<feature type="domain" description="Proteasome alpha-type subunits" evidence="7">
    <location>
        <begin position="8"/>
        <end position="30"/>
    </location>
</feature>
<dbReference type="Pfam" id="PF00227">
    <property type="entry name" value="Proteasome"/>
    <property type="match status" value="1"/>
</dbReference>
<evidence type="ECO:0000256" key="5">
    <source>
        <dbReference type="PROSITE-ProRule" id="PRU00808"/>
    </source>
</evidence>
<comment type="subcellular location">
    <subcellularLocation>
        <location evidence="6">Cytoplasm</location>
    </subcellularLocation>
    <subcellularLocation>
        <location evidence="6">Nucleus</location>
    </subcellularLocation>
</comment>
<evidence type="ECO:0000313" key="8">
    <source>
        <dbReference type="EMBL" id="CAD9506662.1"/>
    </source>
</evidence>
<dbReference type="InterPro" id="IPR023332">
    <property type="entry name" value="Proteasome_alpha-type"/>
</dbReference>
<evidence type="ECO:0000259" key="7">
    <source>
        <dbReference type="PROSITE" id="PS00388"/>
    </source>
</evidence>
<organism evidence="8">
    <name type="scientific">Alexandrium andersonii</name>
    <dbReference type="NCBI Taxonomy" id="327968"/>
    <lineage>
        <taxon>Eukaryota</taxon>
        <taxon>Sar</taxon>
        <taxon>Alveolata</taxon>
        <taxon>Dinophyceae</taxon>
        <taxon>Gonyaulacales</taxon>
        <taxon>Pyrocystaceae</taxon>
        <taxon>Alexandrium</taxon>
    </lineage>
</organism>
<gene>
    <name evidence="8" type="ORF">AAND1436_LOCUS38261</name>
</gene>
<dbReference type="PROSITE" id="PS51475">
    <property type="entry name" value="PROTEASOME_ALPHA_2"/>
    <property type="match status" value="1"/>
</dbReference>
<keyword evidence="3 5" id="KW-0647">Proteasome</keyword>
<comment type="similarity">
    <text evidence="5 6">Belongs to the peptidase T1A family.</text>
</comment>
<accession>A0A7S2I1Y9</accession>
<dbReference type="SUPFAM" id="SSF56235">
    <property type="entry name" value="N-terminal nucleophile aminohydrolases (Ntn hydrolases)"/>
    <property type="match status" value="1"/>
</dbReference>
<proteinExistence type="inferred from homology"/>
<comment type="function">
    <text evidence="1">The proteasome is a multicatalytic proteinase complex which is characterized by its ability to cleave peptides with Arg, Phe, Tyr, Leu, and Glu adjacent to the leaving group at neutral or slightly basic pH. The proteasome has an ATP-dependent proteolytic activity.</text>
</comment>
<comment type="subunit">
    <text evidence="6">The 26S proteasome consists of a 20S proteasome core and two 19S regulatory subunits.</text>
</comment>
<keyword evidence="4 6" id="KW-0539">Nucleus</keyword>
<sequence length="254" mass="27573">MAGTGAGYDLSVTTFSPDGRVFQVEYAQKAVENSGTTVAICCKDGIIFAVEKFLLSKMLVPGTNKRIMPVHRRAGMSVAGLGADSRQIVARGQSEAKQYKSAYNEEIPPELLAERLGLFMHAYTLYWSIRPFGCSVLLGCVSGETKKPALFCIDPSGVVYKYSGTAVGKGKQAAKTEIEKLLANGSESITCADALAQVAKILHKVHDEKDKEFELEASWICPASNYEHQAVPSDILKAAETEAKRIIESEDQED</sequence>
<dbReference type="GO" id="GO:0006511">
    <property type="term" value="P:ubiquitin-dependent protein catabolic process"/>
    <property type="evidence" value="ECO:0007669"/>
    <property type="project" value="InterPro"/>
</dbReference>
<dbReference type="GO" id="GO:0005634">
    <property type="term" value="C:nucleus"/>
    <property type="evidence" value="ECO:0007669"/>
    <property type="project" value="UniProtKB-SubCell"/>
</dbReference>